<keyword evidence="2" id="KW-0325">Glycoprotein</keyword>
<dbReference type="GO" id="GO:0016020">
    <property type="term" value="C:membrane"/>
    <property type="evidence" value="ECO:0007669"/>
    <property type="project" value="GOC"/>
</dbReference>
<dbReference type="GO" id="GO:0006665">
    <property type="term" value="P:sphingolipid metabolic process"/>
    <property type="evidence" value="ECO:0007669"/>
    <property type="project" value="InterPro"/>
</dbReference>
<comment type="caution">
    <text evidence="4">The sequence shown here is derived from an EMBL/GenBank/DDBJ whole genome shotgun (WGS) entry which is preliminary data.</text>
</comment>
<dbReference type="InterPro" id="IPR011001">
    <property type="entry name" value="Saposin-like"/>
</dbReference>
<feature type="non-terminal residue" evidence="4">
    <location>
        <position position="1"/>
    </location>
</feature>
<accession>A0A7L2I999</accession>
<keyword evidence="5" id="KW-1185">Reference proteome</keyword>
<feature type="non-terminal residue" evidence="4">
    <location>
        <position position="86"/>
    </location>
</feature>
<dbReference type="PANTHER" id="PTHR15541:SF2">
    <property type="entry name" value="GRANULYSIN"/>
    <property type="match status" value="1"/>
</dbReference>
<dbReference type="GO" id="GO:0031640">
    <property type="term" value="P:killing of cells of another organism"/>
    <property type="evidence" value="ECO:0007669"/>
    <property type="project" value="TreeGrafter"/>
</dbReference>
<dbReference type="PROSITE" id="PS50015">
    <property type="entry name" value="SAP_B"/>
    <property type="match status" value="1"/>
</dbReference>
<dbReference type="InterPro" id="IPR038847">
    <property type="entry name" value="Granulysin-like"/>
</dbReference>
<dbReference type="InterPro" id="IPR008373">
    <property type="entry name" value="Saposin"/>
</dbReference>
<proteinExistence type="predicted"/>
<dbReference type="EMBL" id="VWYK01024827">
    <property type="protein sequence ID" value="NXR07572.1"/>
    <property type="molecule type" value="Genomic_DNA"/>
</dbReference>
<evidence type="ECO:0000259" key="3">
    <source>
        <dbReference type="PROSITE" id="PS50015"/>
    </source>
</evidence>
<sequence length="86" mass="9033">GMVASGKGKKCKLCTKILEQMKAMAGENPDEAAVEAALAKGCRGLGRSLGRACRRLVKKHREELSEALLGAEPPRTVCATIGLCPP</sequence>
<dbReference type="SUPFAM" id="SSF47862">
    <property type="entry name" value="Saposin"/>
    <property type="match status" value="1"/>
</dbReference>
<evidence type="ECO:0000256" key="1">
    <source>
        <dbReference type="ARBA" id="ARBA00023157"/>
    </source>
</evidence>
<keyword evidence="1" id="KW-1015">Disulfide bond</keyword>
<protein>
    <submittedName>
        <fullName evidence="4">NKL protein</fullName>
    </submittedName>
</protein>
<evidence type="ECO:0000256" key="2">
    <source>
        <dbReference type="ARBA" id="ARBA00023180"/>
    </source>
</evidence>
<dbReference type="OrthoDB" id="69496at2759"/>
<evidence type="ECO:0000313" key="5">
    <source>
        <dbReference type="Proteomes" id="UP000536381"/>
    </source>
</evidence>
<reference evidence="4 5" key="1">
    <citation type="submission" date="2019-09" db="EMBL/GenBank/DDBJ databases">
        <title>Bird 10,000 Genomes (B10K) Project - Family phase.</title>
        <authorList>
            <person name="Zhang G."/>
        </authorList>
    </citation>
    <scope>NUCLEOTIDE SEQUENCE [LARGE SCALE GENOMIC DNA]</scope>
    <source>
        <strain evidence="4">B10K-DU-001-42</strain>
        <tissue evidence="4">Muscle</tissue>
    </source>
</reference>
<gene>
    <name evidence="4" type="primary">Nkl</name>
    <name evidence="4" type="ORF">SEMFRA_R10900</name>
</gene>
<dbReference type="GO" id="GO:0042742">
    <property type="term" value="P:defense response to bacterium"/>
    <property type="evidence" value="ECO:0007669"/>
    <property type="project" value="InterPro"/>
</dbReference>
<feature type="domain" description="Saposin B-type" evidence="3">
    <location>
        <begin position="7"/>
        <end position="86"/>
    </location>
</feature>
<dbReference type="GO" id="GO:0044194">
    <property type="term" value="C:cytolytic granule"/>
    <property type="evidence" value="ECO:0007669"/>
    <property type="project" value="TreeGrafter"/>
</dbReference>
<dbReference type="InterPro" id="IPR008139">
    <property type="entry name" value="SaposinB_dom"/>
</dbReference>
<dbReference type="SMART" id="SM00741">
    <property type="entry name" value="SapB"/>
    <property type="match status" value="1"/>
</dbReference>
<dbReference type="PRINTS" id="PR01797">
    <property type="entry name" value="SAPOSIN"/>
</dbReference>
<dbReference type="AlphaFoldDB" id="A0A7L2I999"/>
<dbReference type="GO" id="GO:0061844">
    <property type="term" value="P:antimicrobial humoral immune response mediated by antimicrobial peptide"/>
    <property type="evidence" value="ECO:0007669"/>
    <property type="project" value="TreeGrafter"/>
</dbReference>
<evidence type="ECO:0000313" key="4">
    <source>
        <dbReference type="EMBL" id="NXR07572.1"/>
    </source>
</evidence>
<dbReference type="Gene3D" id="1.10.225.10">
    <property type="entry name" value="Saposin-like"/>
    <property type="match status" value="1"/>
</dbReference>
<organism evidence="4 5">
    <name type="scientific">Semnornis frantzii</name>
    <dbReference type="NCBI Taxonomy" id="91796"/>
    <lineage>
        <taxon>Eukaryota</taxon>
        <taxon>Metazoa</taxon>
        <taxon>Chordata</taxon>
        <taxon>Craniata</taxon>
        <taxon>Vertebrata</taxon>
        <taxon>Euteleostomi</taxon>
        <taxon>Archelosauria</taxon>
        <taxon>Archosauria</taxon>
        <taxon>Dinosauria</taxon>
        <taxon>Saurischia</taxon>
        <taxon>Theropoda</taxon>
        <taxon>Coelurosauria</taxon>
        <taxon>Aves</taxon>
        <taxon>Neognathae</taxon>
        <taxon>Neoaves</taxon>
        <taxon>Telluraves</taxon>
        <taxon>Coraciimorphae</taxon>
        <taxon>Piciformes</taxon>
        <taxon>Ramphastidae</taxon>
        <taxon>Semnornis</taxon>
    </lineage>
</organism>
<dbReference type="PANTHER" id="PTHR15541">
    <property type="entry name" value="GRANULYSIN RELATED"/>
    <property type="match status" value="1"/>
</dbReference>
<dbReference type="Proteomes" id="UP000536381">
    <property type="component" value="Unassembled WGS sequence"/>
</dbReference>
<name>A0A7L2I999_9PICI</name>